<sequence>MRRIPHLRWWIVGLICLGTIANYLARNSLGVLAPELKSTLSMTTQQYSYVVGAFQLAYTVAQPIAGAIVDRIGLRAGFALFGVAWSAANMLHALAAGWLGLAFFRGLLGLAEAAAVPSGIKAIAEWFPARQRSVAVGWFNAGTSLGALIAPPIVVAVSLWADWRVAFIVTGAVGFLWAAAWWAFYRSPALHPAITPDELTLIEADRPVVVERRSSAREILSSGRFWALAVPRFLAEPAWQTFSFWIPLYLATERGMDLKQIALFAWLPFLAADLGGVFGGYLSPLLMNRMKLSLIGSRVTGVAIGAALMIAPGFIGLAGSPYLAIALFSVGGFAHQMISVLINTLSADVFTAEEIGTANGFIGQAGWTGGLLFSLLIGQLADVTGYAPLFAALSLFDIVGAVVLIACLPILSRTKEVR</sequence>
<dbReference type="InterPro" id="IPR050382">
    <property type="entry name" value="MFS_Na/Anion_cotransporter"/>
</dbReference>
<feature type="transmembrane region" description="Helical" evidence="5">
    <location>
        <begin position="321"/>
        <end position="345"/>
    </location>
</feature>
<dbReference type="PANTHER" id="PTHR11662">
    <property type="entry name" value="SOLUTE CARRIER FAMILY 17"/>
    <property type="match status" value="1"/>
</dbReference>
<accession>A0A840F6I8</accession>
<keyword evidence="8" id="KW-1185">Reference proteome</keyword>
<evidence type="ECO:0000313" key="8">
    <source>
        <dbReference type="Proteomes" id="UP000529795"/>
    </source>
</evidence>
<evidence type="ECO:0000256" key="2">
    <source>
        <dbReference type="ARBA" id="ARBA00022692"/>
    </source>
</evidence>
<dbReference type="SUPFAM" id="SSF103473">
    <property type="entry name" value="MFS general substrate transporter"/>
    <property type="match status" value="1"/>
</dbReference>
<feature type="transmembrane region" description="Helical" evidence="5">
    <location>
        <begin position="165"/>
        <end position="184"/>
    </location>
</feature>
<comment type="caution">
    <text evidence="7">The sequence shown here is derived from an EMBL/GenBank/DDBJ whole genome shotgun (WGS) entry which is preliminary data.</text>
</comment>
<feature type="transmembrane region" description="Helical" evidence="5">
    <location>
        <begin position="357"/>
        <end position="377"/>
    </location>
</feature>
<evidence type="ECO:0000259" key="6">
    <source>
        <dbReference type="PROSITE" id="PS50850"/>
    </source>
</evidence>
<dbReference type="CDD" id="cd17319">
    <property type="entry name" value="MFS_ExuT_GudP_like"/>
    <property type="match status" value="1"/>
</dbReference>
<feature type="transmembrane region" description="Helical" evidence="5">
    <location>
        <begin position="295"/>
        <end position="315"/>
    </location>
</feature>
<dbReference type="PROSITE" id="PS50850">
    <property type="entry name" value="MFS"/>
    <property type="match status" value="1"/>
</dbReference>
<reference evidence="7 8" key="1">
    <citation type="submission" date="2020-08" db="EMBL/GenBank/DDBJ databases">
        <title>Genomic Encyclopedia of Type Strains, Phase IV (KMG-IV): sequencing the most valuable type-strain genomes for metagenomic binning, comparative biology and taxonomic classification.</title>
        <authorList>
            <person name="Goeker M."/>
        </authorList>
    </citation>
    <scope>NUCLEOTIDE SEQUENCE [LARGE SCALE GENOMIC DNA]</scope>
    <source>
        <strain evidence="7 8">YC6723</strain>
    </source>
</reference>
<dbReference type="RefSeq" id="WP_183983057.1">
    <property type="nucleotide sequence ID" value="NZ_JACIEV010000003.1"/>
</dbReference>
<dbReference type="InterPro" id="IPR011701">
    <property type="entry name" value="MFS"/>
</dbReference>
<name>A0A840F6I8_9SPHN</name>
<keyword evidence="3 5" id="KW-1133">Transmembrane helix</keyword>
<evidence type="ECO:0000256" key="4">
    <source>
        <dbReference type="ARBA" id="ARBA00023136"/>
    </source>
</evidence>
<feature type="transmembrane region" description="Helical" evidence="5">
    <location>
        <begin position="389"/>
        <end position="411"/>
    </location>
</feature>
<evidence type="ECO:0000256" key="5">
    <source>
        <dbReference type="SAM" id="Phobius"/>
    </source>
</evidence>
<comment type="subcellular location">
    <subcellularLocation>
        <location evidence="1">Membrane</location>
        <topology evidence="1">Multi-pass membrane protein</topology>
    </subcellularLocation>
</comment>
<evidence type="ECO:0000256" key="3">
    <source>
        <dbReference type="ARBA" id="ARBA00022989"/>
    </source>
</evidence>
<gene>
    <name evidence="7" type="ORF">GGQ80_001271</name>
</gene>
<dbReference type="InterPro" id="IPR020846">
    <property type="entry name" value="MFS_dom"/>
</dbReference>
<dbReference type="Pfam" id="PF07690">
    <property type="entry name" value="MFS_1"/>
    <property type="match status" value="1"/>
</dbReference>
<proteinExistence type="predicted"/>
<feature type="domain" description="Major facilitator superfamily (MFS) profile" evidence="6">
    <location>
        <begin position="11"/>
        <end position="418"/>
    </location>
</feature>
<feature type="transmembrane region" description="Helical" evidence="5">
    <location>
        <begin position="136"/>
        <end position="159"/>
    </location>
</feature>
<keyword evidence="4 5" id="KW-0472">Membrane</keyword>
<feature type="transmembrane region" description="Helical" evidence="5">
    <location>
        <begin position="7"/>
        <end position="26"/>
    </location>
</feature>
<protein>
    <submittedName>
        <fullName evidence="7">ACS family hexuronate transporter-like MFS transporter</fullName>
    </submittedName>
</protein>
<feature type="transmembrane region" description="Helical" evidence="5">
    <location>
        <begin position="76"/>
        <end position="96"/>
    </location>
</feature>
<keyword evidence="2 5" id="KW-0812">Transmembrane</keyword>
<dbReference type="InterPro" id="IPR036259">
    <property type="entry name" value="MFS_trans_sf"/>
</dbReference>
<dbReference type="GO" id="GO:0016020">
    <property type="term" value="C:membrane"/>
    <property type="evidence" value="ECO:0007669"/>
    <property type="project" value="UniProtKB-SubCell"/>
</dbReference>
<dbReference type="PANTHER" id="PTHR11662:SF285">
    <property type="entry name" value="HEXURONATE TRANSPORTER"/>
    <property type="match status" value="1"/>
</dbReference>
<evidence type="ECO:0000256" key="1">
    <source>
        <dbReference type="ARBA" id="ARBA00004141"/>
    </source>
</evidence>
<feature type="transmembrane region" description="Helical" evidence="5">
    <location>
        <begin position="261"/>
        <end position="283"/>
    </location>
</feature>
<dbReference type="AlphaFoldDB" id="A0A840F6I8"/>
<dbReference type="EMBL" id="JACIEV010000003">
    <property type="protein sequence ID" value="MBB4153369.1"/>
    <property type="molecule type" value="Genomic_DNA"/>
</dbReference>
<dbReference type="GO" id="GO:0015134">
    <property type="term" value="F:hexuronate transmembrane transporter activity"/>
    <property type="evidence" value="ECO:0007669"/>
    <property type="project" value="TreeGrafter"/>
</dbReference>
<feature type="transmembrane region" description="Helical" evidence="5">
    <location>
        <begin position="46"/>
        <end position="69"/>
    </location>
</feature>
<organism evidence="7 8">
    <name type="scientific">Sphingomonas jinjuensis</name>
    <dbReference type="NCBI Taxonomy" id="535907"/>
    <lineage>
        <taxon>Bacteria</taxon>
        <taxon>Pseudomonadati</taxon>
        <taxon>Pseudomonadota</taxon>
        <taxon>Alphaproteobacteria</taxon>
        <taxon>Sphingomonadales</taxon>
        <taxon>Sphingomonadaceae</taxon>
        <taxon>Sphingomonas</taxon>
    </lineage>
</organism>
<dbReference type="Gene3D" id="1.20.1250.20">
    <property type="entry name" value="MFS general substrate transporter like domains"/>
    <property type="match status" value="2"/>
</dbReference>
<evidence type="ECO:0000313" key="7">
    <source>
        <dbReference type="EMBL" id="MBB4153369.1"/>
    </source>
</evidence>
<dbReference type="Proteomes" id="UP000529795">
    <property type="component" value="Unassembled WGS sequence"/>
</dbReference>